<keyword evidence="2" id="KW-1185">Reference proteome</keyword>
<comment type="caution">
    <text evidence="1">The sequence shown here is derived from an EMBL/GenBank/DDBJ whole genome shotgun (WGS) entry which is preliminary data.</text>
</comment>
<protein>
    <submittedName>
        <fullName evidence="1">Uncharacterized protein</fullName>
    </submittedName>
</protein>
<evidence type="ECO:0000313" key="2">
    <source>
        <dbReference type="Proteomes" id="UP000765509"/>
    </source>
</evidence>
<accession>A0A9Q3HWE6</accession>
<evidence type="ECO:0000313" key="1">
    <source>
        <dbReference type="EMBL" id="MBW0517075.1"/>
    </source>
</evidence>
<gene>
    <name evidence="1" type="ORF">O181_056790</name>
</gene>
<name>A0A9Q3HWE6_9BASI</name>
<proteinExistence type="predicted"/>
<reference evidence="1" key="1">
    <citation type="submission" date="2021-03" db="EMBL/GenBank/DDBJ databases">
        <title>Draft genome sequence of rust myrtle Austropuccinia psidii MF-1, a brazilian biotype.</title>
        <authorList>
            <person name="Quecine M.C."/>
            <person name="Pachon D.M.R."/>
            <person name="Bonatelli M.L."/>
            <person name="Correr F.H."/>
            <person name="Franceschini L.M."/>
            <person name="Leite T.F."/>
            <person name="Margarido G.R.A."/>
            <person name="Almeida C.A."/>
            <person name="Ferrarezi J.A."/>
            <person name="Labate C.A."/>
        </authorList>
    </citation>
    <scope>NUCLEOTIDE SEQUENCE</scope>
    <source>
        <strain evidence="1">MF-1</strain>
    </source>
</reference>
<dbReference type="EMBL" id="AVOT02025662">
    <property type="protein sequence ID" value="MBW0517075.1"/>
    <property type="molecule type" value="Genomic_DNA"/>
</dbReference>
<sequence>MPLYVVVTCGLFPTCDFSTVDNRPSDGHRASLDRPETPSSPKLTKCKLLNMILGIGFRQMEPLRMS</sequence>
<dbReference type="Proteomes" id="UP000765509">
    <property type="component" value="Unassembled WGS sequence"/>
</dbReference>
<dbReference type="AlphaFoldDB" id="A0A9Q3HWE6"/>
<organism evidence="1 2">
    <name type="scientific">Austropuccinia psidii MF-1</name>
    <dbReference type="NCBI Taxonomy" id="1389203"/>
    <lineage>
        <taxon>Eukaryota</taxon>
        <taxon>Fungi</taxon>
        <taxon>Dikarya</taxon>
        <taxon>Basidiomycota</taxon>
        <taxon>Pucciniomycotina</taxon>
        <taxon>Pucciniomycetes</taxon>
        <taxon>Pucciniales</taxon>
        <taxon>Sphaerophragmiaceae</taxon>
        <taxon>Austropuccinia</taxon>
    </lineage>
</organism>